<dbReference type="InterPro" id="IPR008969">
    <property type="entry name" value="CarboxyPept-like_regulatory"/>
</dbReference>
<proteinExistence type="predicted"/>
<protein>
    <submittedName>
        <fullName evidence="2">Ig-like domain-containing protein</fullName>
    </submittedName>
</protein>
<organism evidence="2 3">
    <name type="scientific">Gelidibacter pelagius</name>
    <dbReference type="NCBI Taxonomy" id="2819985"/>
    <lineage>
        <taxon>Bacteria</taxon>
        <taxon>Pseudomonadati</taxon>
        <taxon>Bacteroidota</taxon>
        <taxon>Flavobacteriia</taxon>
        <taxon>Flavobacteriales</taxon>
        <taxon>Flavobacteriaceae</taxon>
        <taxon>Gelidibacter</taxon>
    </lineage>
</organism>
<feature type="signal peptide" evidence="1">
    <location>
        <begin position="1"/>
        <end position="21"/>
    </location>
</feature>
<dbReference type="EMBL" id="JAGEVG010000027">
    <property type="protein sequence ID" value="MBO3100017.1"/>
    <property type="molecule type" value="Genomic_DNA"/>
</dbReference>
<evidence type="ECO:0000313" key="2">
    <source>
        <dbReference type="EMBL" id="MBO3100017.1"/>
    </source>
</evidence>
<evidence type="ECO:0000256" key="1">
    <source>
        <dbReference type="SAM" id="SignalP"/>
    </source>
</evidence>
<dbReference type="SUPFAM" id="SSF49464">
    <property type="entry name" value="Carboxypeptidase regulatory domain-like"/>
    <property type="match status" value="1"/>
</dbReference>
<gene>
    <name evidence="2" type="ORF">J4051_17225</name>
</gene>
<feature type="chain" id="PRO_5046424997" evidence="1">
    <location>
        <begin position="22"/>
        <end position="239"/>
    </location>
</feature>
<comment type="caution">
    <text evidence="2">The sequence shown here is derived from an EMBL/GenBank/DDBJ whole genome shotgun (WGS) entry which is preliminary data.</text>
</comment>
<dbReference type="PROSITE" id="PS51257">
    <property type="entry name" value="PROKAR_LIPOPROTEIN"/>
    <property type="match status" value="1"/>
</dbReference>
<evidence type="ECO:0000313" key="3">
    <source>
        <dbReference type="Proteomes" id="UP000681315"/>
    </source>
</evidence>
<dbReference type="RefSeq" id="WP_208235124.1">
    <property type="nucleotide sequence ID" value="NZ_JAGEVG010000027.1"/>
</dbReference>
<keyword evidence="3" id="KW-1185">Reference proteome</keyword>
<accession>A0ABS3SWE4</accession>
<reference evidence="2 3" key="1">
    <citation type="submission" date="2021-03" db="EMBL/GenBank/DDBJ databases">
        <title>Gelidibacter sp. nov., isolated from costal sediment.</title>
        <authorList>
            <person name="Lun K.-Y."/>
        </authorList>
    </citation>
    <scope>NUCLEOTIDE SEQUENCE [LARGE SCALE GENOMIC DNA]</scope>
    <source>
        <strain evidence="2 3">DF109</strain>
    </source>
</reference>
<dbReference type="Proteomes" id="UP000681315">
    <property type="component" value="Unassembled WGS sequence"/>
</dbReference>
<name>A0ABS3SWE4_9FLAO</name>
<sequence>MKILYFILPIFFIIASCSVNDLDFVTIEGKVQRAINGNGIANQSVNVMTRKSTGSGMFSTTRVLDEKKVITDENGKFSVRLVTDAGAFITVTYQGDEDYYGSGIYRNYFMDEPLIIETDKFVKFKILVKNTNSFDENDFIKIDFFAGLSNVVRTGIENFGVENTYHPAEQLPGGGGFSAYEETSWTGMDVNSIVYYSVRETSEDFKLRWQIKKNGIETDGFTADIPFNINEINPFSFEY</sequence>
<keyword evidence="1" id="KW-0732">Signal</keyword>